<organism evidence="1 2">
    <name type="scientific">Aquipseudomonas alcaligenes</name>
    <name type="common">Pseudomonas alcaligenes</name>
    <dbReference type="NCBI Taxonomy" id="43263"/>
    <lineage>
        <taxon>Bacteria</taxon>
        <taxon>Pseudomonadati</taxon>
        <taxon>Pseudomonadota</taxon>
        <taxon>Gammaproteobacteria</taxon>
        <taxon>Pseudomonadales</taxon>
        <taxon>Pseudomonadaceae</taxon>
        <taxon>Aquipseudomonas</taxon>
    </lineage>
</organism>
<accession>A0AA42SSA3</accession>
<name>A0AA42SSA3_AQUAC</name>
<reference evidence="1" key="1">
    <citation type="submission" date="2022-09" db="EMBL/GenBank/DDBJ databases">
        <title>Intensive care unit water sources are persistently colonized with multi-drug resistant bacteria and are the site of extensive horizontal gene transfer of antibiotic resistance genes.</title>
        <authorList>
            <person name="Diorio-Toth L."/>
        </authorList>
    </citation>
    <scope>NUCLEOTIDE SEQUENCE</scope>
    <source>
        <strain evidence="1">GD03990</strain>
    </source>
</reference>
<dbReference type="AlphaFoldDB" id="A0AA42SSA3"/>
<proteinExistence type="predicted"/>
<sequence length="189" mass="20349">MQPARQDLPVVPGTTYRDTVRLMQPDYAYRLITQISGAPAALSVPLHGLAGDWPVWVRGVAGLPAINREPPNALPHRAKRLDENTLEVNAVSAEGARPEGGQLIYRLPVDISAAEVRMRFSGLQGGDLVLEIGSGLERPAPGTVTRVLTPQQTALLVGDWRYIFEVEFADGTITRYFEGGPAKAGGCHG</sequence>
<evidence type="ECO:0000313" key="1">
    <source>
        <dbReference type="EMBL" id="MDH1057165.1"/>
    </source>
</evidence>
<dbReference type="RefSeq" id="WP_280055358.1">
    <property type="nucleotide sequence ID" value="NZ_JAOBYN010000029.1"/>
</dbReference>
<evidence type="ECO:0000313" key="2">
    <source>
        <dbReference type="Proteomes" id="UP001158730"/>
    </source>
</evidence>
<dbReference type="Proteomes" id="UP001158730">
    <property type="component" value="Unassembled WGS sequence"/>
</dbReference>
<gene>
    <name evidence="1" type="ORF">N5C05_20680</name>
</gene>
<comment type="caution">
    <text evidence="1">The sequence shown here is derived from an EMBL/GenBank/DDBJ whole genome shotgun (WGS) entry which is preliminary data.</text>
</comment>
<protein>
    <submittedName>
        <fullName evidence="1">Uncharacterized protein</fullName>
    </submittedName>
</protein>
<dbReference type="EMBL" id="JAOBYN010000029">
    <property type="protein sequence ID" value="MDH1057165.1"/>
    <property type="molecule type" value="Genomic_DNA"/>
</dbReference>